<dbReference type="InterPro" id="IPR011333">
    <property type="entry name" value="SKP1/BTB/POZ_sf"/>
</dbReference>
<accession>A0A1V9ZXZ9</accession>
<dbReference type="Proteomes" id="UP000243217">
    <property type="component" value="Unassembled WGS sequence"/>
</dbReference>
<dbReference type="CDD" id="cd18316">
    <property type="entry name" value="BTB_POZ_KCTD-like"/>
    <property type="match status" value="1"/>
</dbReference>
<feature type="coiled-coil region" evidence="1">
    <location>
        <begin position="31"/>
        <end position="58"/>
    </location>
</feature>
<protein>
    <recommendedName>
        <fullName evidence="2">Potassium channel tetramerisation-type BTB domain-containing protein</fullName>
    </recommendedName>
</protein>
<organism evidence="3 4">
    <name type="scientific">Thraustotheca clavata</name>
    <dbReference type="NCBI Taxonomy" id="74557"/>
    <lineage>
        <taxon>Eukaryota</taxon>
        <taxon>Sar</taxon>
        <taxon>Stramenopiles</taxon>
        <taxon>Oomycota</taxon>
        <taxon>Saprolegniomycetes</taxon>
        <taxon>Saprolegniales</taxon>
        <taxon>Achlyaceae</taxon>
        <taxon>Thraustotheca</taxon>
    </lineage>
</organism>
<dbReference type="Pfam" id="PF02214">
    <property type="entry name" value="BTB_2"/>
    <property type="match status" value="1"/>
</dbReference>
<dbReference type="STRING" id="74557.A0A1V9ZXZ9"/>
<dbReference type="EMBL" id="JNBS01001096">
    <property type="protein sequence ID" value="OQS02670.1"/>
    <property type="molecule type" value="Genomic_DNA"/>
</dbReference>
<gene>
    <name evidence="3" type="ORF">THRCLA_21363</name>
</gene>
<evidence type="ECO:0000313" key="3">
    <source>
        <dbReference type="EMBL" id="OQS02670.1"/>
    </source>
</evidence>
<dbReference type="InterPro" id="IPR003131">
    <property type="entry name" value="T1-type_BTB"/>
</dbReference>
<dbReference type="GO" id="GO:0051260">
    <property type="term" value="P:protein homooligomerization"/>
    <property type="evidence" value="ECO:0007669"/>
    <property type="project" value="InterPro"/>
</dbReference>
<keyword evidence="1" id="KW-0175">Coiled coil</keyword>
<keyword evidence="4" id="KW-1185">Reference proteome</keyword>
<dbReference type="OrthoDB" id="2414723at2759"/>
<dbReference type="AlphaFoldDB" id="A0A1V9ZXZ9"/>
<comment type="caution">
    <text evidence="3">The sequence shown here is derived from an EMBL/GenBank/DDBJ whole genome shotgun (WGS) entry which is preliminary data.</text>
</comment>
<feature type="domain" description="Potassium channel tetramerisation-type BTB" evidence="2">
    <location>
        <begin position="79"/>
        <end position="145"/>
    </location>
</feature>
<dbReference type="SUPFAM" id="SSF54695">
    <property type="entry name" value="POZ domain"/>
    <property type="match status" value="1"/>
</dbReference>
<name>A0A1V9ZXZ9_9STRA</name>
<evidence type="ECO:0000313" key="4">
    <source>
        <dbReference type="Proteomes" id="UP000243217"/>
    </source>
</evidence>
<dbReference type="Gene3D" id="3.30.710.10">
    <property type="entry name" value="Potassium Channel Kv1.1, Chain A"/>
    <property type="match status" value="1"/>
</dbReference>
<evidence type="ECO:0000256" key="1">
    <source>
        <dbReference type="SAM" id="Coils"/>
    </source>
</evidence>
<sequence>MEEDIVKYQNDWETLEKEENAVGEWCNEFKLRVLAQEKKKLSEEWVQIEKQQQAYEKDRVAFEKLVQEKFEFLPDDTVVSFNIGGKLFKSTVKVWTRDRFSILAQLCTAKPKLTADSRGHFFFDRDWWIFKLIYAFLRDKTLPTSIDTLRIMKRRIIV</sequence>
<evidence type="ECO:0000259" key="2">
    <source>
        <dbReference type="Pfam" id="PF02214"/>
    </source>
</evidence>
<reference evidence="3 4" key="1">
    <citation type="journal article" date="2014" name="Genome Biol. Evol.">
        <title>The secreted proteins of Achlya hypogyna and Thraustotheca clavata identify the ancestral oomycete secretome and reveal gene acquisitions by horizontal gene transfer.</title>
        <authorList>
            <person name="Misner I."/>
            <person name="Blouin N."/>
            <person name="Leonard G."/>
            <person name="Richards T.A."/>
            <person name="Lane C.E."/>
        </authorList>
    </citation>
    <scope>NUCLEOTIDE SEQUENCE [LARGE SCALE GENOMIC DNA]</scope>
    <source>
        <strain evidence="3 4">ATCC 34112</strain>
    </source>
</reference>
<proteinExistence type="predicted"/>